<dbReference type="Pfam" id="PF10342">
    <property type="entry name" value="Kre9_KNH"/>
    <property type="match status" value="1"/>
</dbReference>
<accession>A0A9P6VSC5</accession>
<evidence type="ECO:0000256" key="3">
    <source>
        <dbReference type="SAM" id="SignalP"/>
    </source>
</evidence>
<feature type="region of interest" description="Disordered" evidence="2">
    <location>
        <begin position="131"/>
        <end position="173"/>
    </location>
</feature>
<protein>
    <recommendedName>
        <fullName evidence="4">Yeast cell wall synthesis Kre9/Knh1-like N-terminal domain-containing protein</fullName>
    </recommendedName>
</protein>
<reference evidence="5 6" key="1">
    <citation type="submission" date="2020-11" db="EMBL/GenBank/DDBJ databases">
        <title>Kefir isolates.</title>
        <authorList>
            <person name="Marcisauskas S."/>
            <person name="Kim Y."/>
            <person name="Blasche S."/>
        </authorList>
    </citation>
    <scope>NUCLEOTIDE SEQUENCE [LARGE SCALE GENOMIC DNA]</scope>
    <source>
        <strain evidence="5 6">KR</strain>
    </source>
</reference>
<evidence type="ECO:0000256" key="2">
    <source>
        <dbReference type="SAM" id="MobiDB-lite"/>
    </source>
</evidence>
<feature type="domain" description="Yeast cell wall synthesis Kre9/Knh1-like N-terminal" evidence="4">
    <location>
        <begin position="27"/>
        <end position="123"/>
    </location>
</feature>
<name>A0A9P6VSC5_RHOMI</name>
<feature type="compositionally biased region" description="Low complexity" evidence="2">
    <location>
        <begin position="131"/>
        <end position="169"/>
    </location>
</feature>
<dbReference type="InterPro" id="IPR018466">
    <property type="entry name" value="Kre9/Knh1-like_N"/>
</dbReference>
<evidence type="ECO:0000259" key="4">
    <source>
        <dbReference type="Pfam" id="PF10342"/>
    </source>
</evidence>
<keyword evidence="1 3" id="KW-0732">Signal</keyword>
<evidence type="ECO:0000313" key="5">
    <source>
        <dbReference type="EMBL" id="KAG0653419.1"/>
    </source>
</evidence>
<organism evidence="5 6">
    <name type="scientific">Rhodotorula mucilaginosa</name>
    <name type="common">Yeast</name>
    <name type="synonym">Rhodotorula rubra</name>
    <dbReference type="NCBI Taxonomy" id="5537"/>
    <lineage>
        <taxon>Eukaryota</taxon>
        <taxon>Fungi</taxon>
        <taxon>Dikarya</taxon>
        <taxon>Basidiomycota</taxon>
        <taxon>Pucciniomycotina</taxon>
        <taxon>Microbotryomycetes</taxon>
        <taxon>Sporidiobolales</taxon>
        <taxon>Sporidiobolaceae</taxon>
        <taxon>Rhodotorula</taxon>
    </lineage>
</organism>
<keyword evidence="6" id="KW-1185">Reference proteome</keyword>
<evidence type="ECO:0000256" key="1">
    <source>
        <dbReference type="ARBA" id="ARBA00022729"/>
    </source>
</evidence>
<feature type="signal peptide" evidence="3">
    <location>
        <begin position="1"/>
        <end position="22"/>
    </location>
</feature>
<dbReference type="EMBL" id="PUHQ01000210">
    <property type="protein sequence ID" value="KAG0653419.1"/>
    <property type="molecule type" value="Genomic_DNA"/>
</dbReference>
<proteinExistence type="predicted"/>
<dbReference type="OrthoDB" id="2538201at2759"/>
<sequence>MSNRLIATLLLALAVLSASVSATYFTSPTASTVWTNAAGEDITWKYQPGGAPNGDIILLGMSPTGTPITTTPLTVATDVDLTSESITFPDGLQLRTATRQYMLLMVDSSNHQNVYSQVGPFEIQSFAAASDSSSSSSSTASSSASSSSASSASSSSEAASSSSSSATSSRDPVTATVIETASSGVLITMTLQPSASSGAGGDARTVTVTQSASEASRAAASGANNNAGATSGATAAYGLGASRLAAMGAAALVGAAFVL</sequence>
<gene>
    <name evidence="5" type="ORF">C6P46_002857</name>
</gene>
<dbReference type="AlphaFoldDB" id="A0A9P6VSC5"/>
<comment type="caution">
    <text evidence="5">The sequence shown here is derived from an EMBL/GenBank/DDBJ whole genome shotgun (WGS) entry which is preliminary data.</text>
</comment>
<evidence type="ECO:0000313" key="6">
    <source>
        <dbReference type="Proteomes" id="UP000777482"/>
    </source>
</evidence>
<dbReference type="Proteomes" id="UP000777482">
    <property type="component" value="Unassembled WGS sequence"/>
</dbReference>
<feature type="chain" id="PRO_5040113078" description="Yeast cell wall synthesis Kre9/Knh1-like N-terminal domain-containing protein" evidence="3">
    <location>
        <begin position="23"/>
        <end position="259"/>
    </location>
</feature>